<evidence type="ECO:0000256" key="5">
    <source>
        <dbReference type="ARBA" id="ARBA00022989"/>
    </source>
</evidence>
<dbReference type="Pfam" id="PF00528">
    <property type="entry name" value="BPD_transp_1"/>
    <property type="match status" value="1"/>
</dbReference>
<dbReference type="Proteomes" id="UP000469870">
    <property type="component" value="Unassembled WGS sequence"/>
</dbReference>
<dbReference type="InterPro" id="IPR035906">
    <property type="entry name" value="MetI-like_sf"/>
</dbReference>
<dbReference type="AlphaFoldDB" id="A0A844BT93"/>
<dbReference type="SUPFAM" id="SSF161098">
    <property type="entry name" value="MetI-like"/>
    <property type="match status" value="1"/>
</dbReference>
<keyword evidence="6 7" id="KW-0472">Membrane</keyword>
<feature type="domain" description="ABC transmembrane type-1" evidence="8">
    <location>
        <begin position="51"/>
        <end position="231"/>
    </location>
</feature>
<keyword evidence="4 7" id="KW-0812">Transmembrane</keyword>
<feature type="transmembrane region" description="Helical" evidence="7">
    <location>
        <begin position="157"/>
        <end position="188"/>
    </location>
</feature>
<keyword evidence="2 7" id="KW-0813">Transport</keyword>
<dbReference type="Gene3D" id="1.10.3720.10">
    <property type="entry name" value="MetI-like"/>
    <property type="match status" value="1"/>
</dbReference>
<keyword evidence="3" id="KW-1003">Cell membrane</keyword>
<evidence type="ECO:0000256" key="2">
    <source>
        <dbReference type="ARBA" id="ARBA00022448"/>
    </source>
</evidence>
<keyword evidence="5 7" id="KW-1133">Transmembrane helix</keyword>
<evidence type="ECO:0000259" key="8">
    <source>
        <dbReference type="PROSITE" id="PS50928"/>
    </source>
</evidence>
<dbReference type="GO" id="GO:0010438">
    <property type="term" value="P:cellular response to sulfur starvation"/>
    <property type="evidence" value="ECO:0007669"/>
    <property type="project" value="TreeGrafter"/>
</dbReference>
<evidence type="ECO:0000313" key="10">
    <source>
        <dbReference type="Proteomes" id="UP000469870"/>
    </source>
</evidence>
<dbReference type="PANTHER" id="PTHR30151">
    <property type="entry name" value="ALKANE SULFONATE ABC TRANSPORTER-RELATED, MEMBRANE SUBUNIT"/>
    <property type="match status" value="1"/>
</dbReference>
<protein>
    <submittedName>
        <fullName evidence="9">ABC transporter permease subunit</fullName>
    </submittedName>
</protein>
<accession>A0A844BT93</accession>
<organism evidence="9 10">
    <name type="scientific">Fundicoccus ignavus</name>
    <dbReference type="NCBI Taxonomy" id="2664442"/>
    <lineage>
        <taxon>Bacteria</taxon>
        <taxon>Bacillati</taxon>
        <taxon>Bacillota</taxon>
        <taxon>Bacilli</taxon>
        <taxon>Lactobacillales</taxon>
        <taxon>Aerococcaceae</taxon>
        <taxon>Fundicoccus</taxon>
    </lineage>
</organism>
<feature type="transmembrane region" description="Helical" evidence="7">
    <location>
        <begin position="55"/>
        <end position="78"/>
    </location>
</feature>
<evidence type="ECO:0000256" key="3">
    <source>
        <dbReference type="ARBA" id="ARBA00022475"/>
    </source>
</evidence>
<evidence type="ECO:0000313" key="9">
    <source>
        <dbReference type="EMBL" id="MRI81322.1"/>
    </source>
</evidence>
<feature type="transmembrane region" description="Helical" evidence="7">
    <location>
        <begin position="208"/>
        <end position="228"/>
    </location>
</feature>
<feature type="transmembrane region" description="Helical" evidence="7">
    <location>
        <begin position="7"/>
        <end position="25"/>
    </location>
</feature>
<sequence>MKRISQFLGGFVSLIILWWLMSYLLDNRSLPTPWLTFERMTELGFDMWRHTAASALRILTALSLALVFGVPLGILWGVSNYFNRLFGPLIYLLYPIPKVAFLPIFMIFWGLGNTSKIMLIFSVIIIQVIVSIRDAVQSIPPNYFELMANYKSNFKHQLRFLIIPAILPAIISSLRVSIGIGLASLFFAENYSTKYGLGYLILSAWSKMDYPQMLAGILLISLLGYLFFQSLDILEMKLKH</sequence>
<dbReference type="EMBL" id="WJQR01000004">
    <property type="protein sequence ID" value="MRI81322.1"/>
    <property type="molecule type" value="Genomic_DNA"/>
</dbReference>
<comment type="caution">
    <text evidence="9">The sequence shown here is derived from an EMBL/GenBank/DDBJ whole genome shotgun (WGS) entry which is preliminary data.</text>
</comment>
<reference evidence="9 10" key="1">
    <citation type="submission" date="2019-11" db="EMBL/GenBank/DDBJ databases">
        <title>Characterisation of Fundicoccus ignavus gen. nov. sp. nov., a novel genus of the family Aerococcaceae isolated from bulk tank milk.</title>
        <authorList>
            <person name="Siebert A."/>
            <person name="Huptas C."/>
            <person name="Wenning M."/>
            <person name="Scherer S."/>
            <person name="Doll E.V."/>
        </authorList>
    </citation>
    <scope>NUCLEOTIDE SEQUENCE [LARGE SCALE GENOMIC DNA]</scope>
    <source>
        <strain evidence="9 10">DSM 109653</strain>
    </source>
</reference>
<gene>
    <name evidence="9" type="ORF">GIY11_04755</name>
</gene>
<evidence type="ECO:0000256" key="7">
    <source>
        <dbReference type="RuleBase" id="RU363032"/>
    </source>
</evidence>
<dbReference type="RefSeq" id="WP_153861720.1">
    <property type="nucleotide sequence ID" value="NZ_WJQR01000004.1"/>
</dbReference>
<evidence type="ECO:0000256" key="6">
    <source>
        <dbReference type="ARBA" id="ARBA00023136"/>
    </source>
</evidence>
<proteinExistence type="inferred from homology"/>
<name>A0A844BT93_9LACT</name>
<feature type="transmembrane region" description="Helical" evidence="7">
    <location>
        <begin position="90"/>
        <end position="111"/>
    </location>
</feature>
<comment type="subcellular location">
    <subcellularLocation>
        <location evidence="1 7">Cell membrane</location>
        <topology evidence="1 7">Multi-pass membrane protein</topology>
    </subcellularLocation>
</comment>
<dbReference type="InterPro" id="IPR000515">
    <property type="entry name" value="MetI-like"/>
</dbReference>
<dbReference type="GO" id="GO:0005886">
    <property type="term" value="C:plasma membrane"/>
    <property type="evidence" value="ECO:0007669"/>
    <property type="project" value="UniProtKB-SubCell"/>
</dbReference>
<evidence type="ECO:0000256" key="4">
    <source>
        <dbReference type="ARBA" id="ARBA00022692"/>
    </source>
</evidence>
<dbReference type="GO" id="GO:0055085">
    <property type="term" value="P:transmembrane transport"/>
    <property type="evidence" value="ECO:0007669"/>
    <property type="project" value="InterPro"/>
</dbReference>
<dbReference type="PROSITE" id="PS50928">
    <property type="entry name" value="ABC_TM1"/>
    <property type="match status" value="1"/>
</dbReference>
<feature type="transmembrane region" description="Helical" evidence="7">
    <location>
        <begin position="117"/>
        <end position="136"/>
    </location>
</feature>
<dbReference type="PANTHER" id="PTHR30151:SF25">
    <property type="entry name" value="TAURINE TRANSPORT SYSTEM PERMEASE PROTEIN TAUC"/>
    <property type="match status" value="1"/>
</dbReference>
<comment type="similarity">
    <text evidence="7">Belongs to the binding-protein-dependent transport system permease family.</text>
</comment>
<evidence type="ECO:0000256" key="1">
    <source>
        <dbReference type="ARBA" id="ARBA00004651"/>
    </source>
</evidence>